<dbReference type="RefSeq" id="WP_099728836.1">
    <property type="nucleotide sequence ID" value="NZ_PEKP01000043.1"/>
</dbReference>
<dbReference type="Proteomes" id="UP000230768">
    <property type="component" value="Unassembled WGS sequence"/>
</dbReference>
<name>A0A2G8IP31_BACPU</name>
<sequence length="102" mass="11693">MQLHQYKGAISYGGSVVGGFRVDGAQAFCFQPSIKRLTSAKYKEPTSYDNAAKFLIDDEEKKKLKRALKEAIRWQRTILSLSERITSYFLRRWVEINSDNAG</sequence>
<evidence type="ECO:0000313" key="2">
    <source>
        <dbReference type="Proteomes" id="UP000230768"/>
    </source>
</evidence>
<organism evidence="1 2">
    <name type="scientific">Bacillus pumilus</name>
    <name type="common">Bacillus mesentericus</name>
    <dbReference type="NCBI Taxonomy" id="1408"/>
    <lineage>
        <taxon>Bacteria</taxon>
        <taxon>Bacillati</taxon>
        <taxon>Bacillota</taxon>
        <taxon>Bacilli</taxon>
        <taxon>Bacillales</taxon>
        <taxon>Bacillaceae</taxon>
        <taxon>Bacillus</taxon>
    </lineage>
</organism>
<accession>A0A2G8IP31</accession>
<dbReference type="EMBL" id="PEKP01000043">
    <property type="protein sequence ID" value="PIK25276.1"/>
    <property type="molecule type" value="Genomic_DNA"/>
</dbReference>
<protein>
    <submittedName>
        <fullName evidence="1">Uncharacterized protein</fullName>
    </submittedName>
</protein>
<comment type="caution">
    <text evidence="1">The sequence shown here is derived from an EMBL/GenBank/DDBJ whole genome shotgun (WGS) entry which is preliminary data.</text>
</comment>
<reference evidence="1 2" key="1">
    <citation type="submission" date="2017-11" db="EMBL/GenBank/DDBJ databases">
        <title>Draft genome sequence of Bacillus pumilus 51_5il from lake Gorkoye (Russia: Novosibirsk region).</title>
        <authorList>
            <person name="Shipova A.A."/>
            <person name="Rozanov A.S."/>
            <person name="Bryanskaya A.V."/>
            <person name="Peltek S.E."/>
        </authorList>
    </citation>
    <scope>NUCLEOTIDE SEQUENCE [LARGE SCALE GENOMIC DNA]</scope>
    <source>
        <strain evidence="1 2">51_5il</strain>
    </source>
</reference>
<gene>
    <name evidence="1" type="ORF">CTV99_18760</name>
</gene>
<dbReference type="AlphaFoldDB" id="A0A2G8IP31"/>
<evidence type="ECO:0000313" key="1">
    <source>
        <dbReference type="EMBL" id="PIK25276.1"/>
    </source>
</evidence>
<proteinExistence type="predicted"/>